<dbReference type="Proteomes" id="UP000003221">
    <property type="component" value="Unassembled WGS sequence"/>
</dbReference>
<organism evidence="1 2">
    <name type="scientific">Salmonella enterica subsp. enterica serovar Montevideo str. S5-403</name>
    <dbReference type="NCBI Taxonomy" id="913242"/>
    <lineage>
        <taxon>Bacteria</taxon>
        <taxon>Pseudomonadati</taxon>
        <taxon>Pseudomonadota</taxon>
        <taxon>Gammaproteobacteria</taxon>
        <taxon>Enterobacterales</taxon>
        <taxon>Enterobacteriaceae</taxon>
        <taxon>Salmonella</taxon>
    </lineage>
</organism>
<protein>
    <submittedName>
        <fullName evidence="1">Uncharacterized protein</fullName>
    </submittedName>
</protein>
<evidence type="ECO:0000313" key="1">
    <source>
        <dbReference type="EMBL" id="EHC82954.1"/>
    </source>
</evidence>
<sequence length="57" mass="6657">MFYCALSIARKETFALCFIARKETFALKMRHIRRYDDESGGKIVNVHTGTCEKLPWC</sequence>
<evidence type="ECO:0000313" key="2">
    <source>
        <dbReference type="Proteomes" id="UP000003221"/>
    </source>
</evidence>
<dbReference type="PATRIC" id="fig|913242.3.peg.530"/>
<accession>G5PYM3</accession>
<name>G5PYM3_SALMO</name>
<comment type="caution">
    <text evidence="1">The sequence shown here is derived from an EMBL/GenBank/DDBJ whole genome shotgun (WGS) entry which is preliminary data.</text>
</comment>
<proteinExistence type="predicted"/>
<reference evidence="1 2" key="1">
    <citation type="journal article" date="2011" name="BMC Genomics">
        <title>Genome sequencing reveals diversification of virulence factor content and possible host adaptation in distinct subpopulations of Salmonella enterica.</title>
        <authorList>
            <person name="den Bakker H.C."/>
            <person name="Moreno Switt A.I."/>
            <person name="Govoni G."/>
            <person name="Cummings C.A."/>
            <person name="Ranieri M.L."/>
            <person name="Degoricija L."/>
            <person name="Hoelzer K."/>
            <person name="Rodriguez-Rivera L.D."/>
            <person name="Brown S."/>
            <person name="Bolchacova E."/>
            <person name="Furtado M.R."/>
            <person name="Wiedmann M."/>
        </authorList>
    </citation>
    <scope>NUCLEOTIDE SEQUENCE [LARGE SCALE GENOMIC DNA]</scope>
    <source>
        <strain evidence="1 2">S5-403</strain>
    </source>
</reference>
<dbReference type="EMBL" id="AFCS01000141">
    <property type="protein sequence ID" value="EHC82954.1"/>
    <property type="molecule type" value="Genomic_DNA"/>
</dbReference>
<gene>
    <name evidence="1" type="ORF">LTSEMON_0508</name>
</gene>
<dbReference type="AlphaFoldDB" id="G5PYM3"/>